<gene>
    <name evidence="8" type="ORF">UCREL1_8835</name>
</gene>
<dbReference type="PANTHER" id="PTHR33307:SF6">
    <property type="entry name" value="ALPHA-RHAMNOSIDASE (EUROFUNG)-RELATED"/>
    <property type="match status" value="1"/>
</dbReference>
<dbReference type="OMA" id="MLLETTC"/>
<dbReference type="Proteomes" id="UP000012174">
    <property type="component" value="Unassembled WGS sequence"/>
</dbReference>
<feature type="domain" description="Alpha-L-rhamnosidase six-hairpin glycosidase" evidence="6">
    <location>
        <begin position="450"/>
        <end position="800"/>
    </location>
</feature>
<evidence type="ECO:0000259" key="5">
    <source>
        <dbReference type="Pfam" id="PF08531"/>
    </source>
</evidence>
<dbReference type="Gene3D" id="1.50.10.10">
    <property type="match status" value="1"/>
</dbReference>
<name>M7T320_EUTLA</name>
<keyword evidence="9" id="KW-1185">Reference proteome</keyword>
<dbReference type="Pfam" id="PF05592">
    <property type="entry name" value="Bac_rhamnosid"/>
    <property type="match status" value="1"/>
</dbReference>
<dbReference type="eggNOG" id="ENOG502QXBB">
    <property type="taxonomic scope" value="Eukaryota"/>
</dbReference>
<dbReference type="PANTHER" id="PTHR33307">
    <property type="entry name" value="ALPHA-RHAMNOSIDASE (EUROFUNG)"/>
    <property type="match status" value="1"/>
</dbReference>
<dbReference type="OrthoDB" id="10036721at2759"/>
<evidence type="ECO:0000256" key="3">
    <source>
        <dbReference type="ARBA" id="ARBA00022801"/>
    </source>
</evidence>
<evidence type="ECO:0000313" key="9">
    <source>
        <dbReference type="Proteomes" id="UP000012174"/>
    </source>
</evidence>
<dbReference type="EMBL" id="KB707114">
    <property type="protein sequence ID" value="EMR64211.1"/>
    <property type="molecule type" value="Genomic_DNA"/>
</dbReference>
<proteinExistence type="predicted"/>
<feature type="domain" description="Bacterial alpha-L-rhamnosidase N-terminal" evidence="5">
    <location>
        <begin position="156"/>
        <end position="333"/>
    </location>
</feature>
<reference evidence="9" key="1">
    <citation type="journal article" date="2013" name="Genome Announc.">
        <title>Draft genome sequence of the grapevine dieback fungus Eutypa lata UCR-EL1.</title>
        <authorList>
            <person name="Blanco-Ulate B."/>
            <person name="Rolshausen P.E."/>
            <person name="Cantu D."/>
        </authorList>
    </citation>
    <scope>NUCLEOTIDE SEQUENCE [LARGE SCALE GENOMIC DNA]</scope>
    <source>
        <strain evidence="9">UCR-EL1</strain>
    </source>
</reference>
<dbReference type="InterPro" id="IPR008928">
    <property type="entry name" value="6-hairpin_glycosidase_sf"/>
</dbReference>
<dbReference type="Gene3D" id="2.60.120.260">
    <property type="entry name" value="Galactose-binding domain-like"/>
    <property type="match status" value="2"/>
</dbReference>
<dbReference type="InterPro" id="IPR012341">
    <property type="entry name" value="6hp_glycosidase-like_sf"/>
</dbReference>
<dbReference type="InterPro" id="IPR016007">
    <property type="entry name" value="Alpha_rhamnosid"/>
</dbReference>
<dbReference type="InterPro" id="IPR035398">
    <property type="entry name" value="Bac_rhamnosid_C"/>
</dbReference>
<dbReference type="KEGG" id="ela:UCREL1_8835"/>
<dbReference type="GO" id="GO:0005975">
    <property type="term" value="P:carbohydrate metabolic process"/>
    <property type="evidence" value="ECO:0007669"/>
    <property type="project" value="InterPro"/>
</dbReference>
<dbReference type="EC" id="3.2.1.40" evidence="2"/>
<evidence type="ECO:0000259" key="7">
    <source>
        <dbReference type="Pfam" id="PF17390"/>
    </source>
</evidence>
<dbReference type="Pfam" id="PF17389">
    <property type="entry name" value="Bac_rhamnosid6H"/>
    <property type="match status" value="1"/>
</dbReference>
<evidence type="ECO:0000313" key="8">
    <source>
        <dbReference type="EMBL" id="EMR64211.1"/>
    </source>
</evidence>
<evidence type="ECO:0000259" key="4">
    <source>
        <dbReference type="Pfam" id="PF05592"/>
    </source>
</evidence>
<dbReference type="InterPro" id="IPR008902">
    <property type="entry name" value="Rhamnosid_concanavalin"/>
</dbReference>
<sequence>MAAPIVTAPTFEHHHDGLGLGYTKPRISWQFEASSDTVAAWKQTGYDIEVTWPSTGAVETFSNHTEESVLVPWPARPLNSREIATVRVRCHGASSTPGSAEVPTTNWSEASTVEAGFLSRDDWKASFITSSKRIGPDGPLQPLRFRKTFNLQSHGAVSRARLYITSMGVCQAYINGKSTSDELMAPGWTSYKHRLNYRVHDVSSLLNPEGENVIAIEVAEGWYCGLLGFRGGTRFNYGDQLAVLAQLEVDVNDGTSSQVITSAAEDWSVTGSAIKQSEIYDGEVYDARAENSVWSRPGAGSHSRDNEWISVKQVPWPSTELVAPDAPPVRVTETLEAVDIFKSKSGKTIIDFGQNLVGRVQVKQVELPSGGQLTLSHAEVMEHGELGTRPLRFAKATDTVISAGETIYNWAPQYTFHGFRYVQVDGWPENGSLPPKDSFVAQVMHTDLKRRGYFSCSNVTVNQLYKNVIWSMRGNFLSIPTDCPQRNERLGWTGDIQVFGPTASFLFNSVGMLKDWLQDLAAEQLQEGRDAIPPFVCPEIPIPGWPHMPAAIWDDVVVLTPYELYKYGGDAEILSRQFISMQSWLERGVDRGPDGLWNPDRWQLGDWLDPIAPPNDPSNGPSDPLLISDAYLIHTTDTFARVCEILGKSEAAKYKAQVSDLRRKFQAKYITPVGNLMSNTQTGLALAVQFSLYRNEQDLELARDQLVKLVRRGRFNITTGFAGTPVIAHALTKLNQPQLAYRMLLEKTCPSWLYPVTMGATTIWERWNSMLPDGSINPGQMTSFNHYALGSIADWLHGTVGGISPAETWKTFLVRPVPGGNITHADVSFDGPYGLVQCKWKLDSNRFSMVLTVPPNSSAKVILPSSLQKDVVGAEEEFTILESGTHQLSCEFYPAEWPPKPIIAPHIVPPEECIA</sequence>
<dbReference type="GO" id="GO:0030596">
    <property type="term" value="F:alpha-L-rhamnosidase activity"/>
    <property type="evidence" value="ECO:0007669"/>
    <property type="project" value="UniProtKB-EC"/>
</dbReference>
<dbReference type="Pfam" id="PF08531">
    <property type="entry name" value="Bac_rhamnosid_N"/>
    <property type="match status" value="1"/>
</dbReference>
<protein>
    <recommendedName>
        <fullName evidence="2">alpha-L-rhamnosidase</fullName>
        <ecNumber evidence="2">3.2.1.40</ecNumber>
    </recommendedName>
</protein>
<dbReference type="PIRSF" id="PIRSF010631">
    <property type="entry name" value="A-rhamnsds"/>
    <property type="match status" value="1"/>
</dbReference>
<organism evidence="8 9">
    <name type="scientific">Eutypa lata (strain UCR-EL1)</name>
    <name type="common">Grapevine dieback disease fungus</name>
    <name type="synonym">Eutypa armeniacae</name>
    <dbReference type="NCBI Taxonomy" id="1287681"/>
    <lineage>
        <taxon>Eukaryota</taxon>
        <taxon>Fungi</taxon>
        <taxon>Dikarya</taxon>
        <taxon>Ascomycota</taxon>
        <taxon>Pezizomycotina</taxon>
        <taxon>Sordariomycetes</taxon>
        <taxon>Xylariomycetidae</taxon>
        <taxon>Xylariales</taxon>
        <taxon>Diatrypaceae</taxon>
        <taxon>Eutypa</taxon>
    </lineage>
</organism>
<dbReference type="Pfam" id="PF17390">
    <property type="entry name" value="Bac_rhamnosid_C"/>
    <property type="match status" value="1"/>
</dbReference>
<feature type="domain" description="Alpha-L-rhamnosidase C-terminal" evidence="7">
    <location>
        <begin position="804"/>
        <end position="874"/>
    </location>
</feature>
<dbReference type="InterPro" id="IPR013737">
    <property type="entry name" value="Bac_rhamnosid_N"/>
</dbReference>
<dbReference type="InterPro" id="IPR013783">
    <property type="entry name" value="Ig-like_fold"/>
</dbReference>
<evidence type="ECO:0000256" key="2">
    <source>
        <dbReference type="ARBA" id="ARBA00012652"/>
    </source>
</evidence>
<evidence type="ECO:0000259" key="6">
    <source>
        <dbReference type="Pfam" id="PF17389"/>
    </source>
</evidence>
<dbReference type="Gene3D" id="2.60.40.10">
    <property type="entry name" value="Immunoglobulins"/>
    <property type="match status" value="1"/>
</dbReference>
<dbReference type="AlphaFoldDB" id="M7T320"/>
<dbReference type="Gene3D" id="2.60.420.10">
    <property type="entry name" value="Maltose phosphorylase, domain 3"/>
    <property type="match status" value="1"/>
</dbReference>
<feature type="domain" description="Alpha-L-rhamnosidase concanavalin-like" evidence="4">
    <location>
        <begin position="342"/>
        <end position="445"/>
    </location>
</feature>
<dbReference type="InterPro" id="IPR035396">
    <property type="entry name" value="Bac_rhamnosid6H"/>
</dbReference>
<accession>M7T320</accession>
<keyword evidence="3" id="KW-0378">Hydrolase</keyword>
<dbReference type="Pfam" id="PF25788">
    <property type="entry name" value="Ig_Rha78A_N"/>
    <property type="match status" value="1"/>
</dbReference>
<dbReference type="SUPFAM" id="SSF48208">
    <property type="entry name" value="Six-hairpin glycosidases"/>
    <property type="match status" value="1"/>
</dbReference>
<evidence type="ECO:0000256" key="1">
    <source>
        <dbReference type="ARBA" id="ARBA00001445"/>
    </source>
</evidence>
<dbReference type="HOGENOM" id="CLU_002926_0_0_1"/>
<comment type="catalytic activity">
    <reaction evidence="1">
        <text>Hydrolysis of terminal non-reducing alpha-L-rhamnose residues in alpha-L-rhamnosides.</text>
        <dbReference type="EC" id="3.2.1.40"/>
    </reaction>
</comment>